<organism evidence="2 3">
    <name type="scientific">Stylosanthes scabra</name>
    <dbReference type="NCBI Taxonomy" id="79078"/>
    <lineage>
        <taxon>Eukaryota</taxon>
        <taxon>Viridiplantae</taxon>
        <taxon>Streptophyta</taxon>
        <taxon>Embryophyta</taxon>
        <taxon>Tracheophyta</taxon>
        <taxon>Spermatophyta</taxon>
        <taxon>Magnoliopsida</taxon>
        <taxon>eudicotyledons</taxon>
        <taxon>Gunneridae</taxon>
        <taxon>Pentapetalae</taxon>
        <taxon>rosids</taxon>
        <taxon>fabids</taxon>
        <taxon>Fabales</taxon>
        <taxon>Fabaceae</taxon>
        <taxon>Papilionoideae</taxon>
        <taxon>50 kb inversion clade</taxon>
        <taxon>dalbergioids sensu lato</taxon>
        <taxon>Dalbergieae</taxon>
        <taxon>Pterocarpus clade</taxon>
        <taxon>Stylosanthes</taxon>
    </lineage>
</organism>
<keyword evidence="3" id="KW-1185">Reference proteome</keyword>
<feature type="non-terminal residue" evidence="2">
    <location>
        <position position="1"/>
    </location>
</feature>
<evidence type="ECO:0000256" key="1">
    <source>
        <dbReference type="SAM" id="MobiDB-lite"/>
    </source>
</evidence>
<evidence type="ECO:0000313" key="3">
    <source>
        <dbReference type="Proteomes" id="UP001341840"/>
    </source>
</evidence>
<evidence type="ECO:0000313" key="2">
    <source>
        <dbReference type="EMBL" id="MED6115894.1"/>
    </source>
</evidence>
<dbReference type="Proteomes" id="UP001341840">
    <property type="component" value="Unassembled WGS sequence"/>
</dbReference>
<reference evidence="2 3" key="1">
    <citation type="journal article" date="2023" name="Plants (Basel)">
        <title>Bridging the Gap: Combining Genomics and Transcriptomics Approaches to Understand Stylosanthes scabra, an Orphan Legume from the Brazilian Caatinga.</title>
        <authorList>
            <person name="Ferreira-Neto J.R.C."/>
            <person name="da Silva M.D."/>
            <person name="Binneck E."/>
            <person name="de Melo N.F."/>
            <person name="da Silva R.H."/>
            <person name="de Melo A.L.T.M."/>
            <person name="Pandolfi V."/>
            <person name="Bustamante F.O."/>
            <person name="Brasileiro-Vidal A.C."/>
            <person name="Benko-Iseppon A.M."/>
        </authorList>
    </citation>
    <scope>NUCLEOTIDE SEQUENCE [LARGE SCALE GENOMIC DNA]</scope>
    <source>
        <tissue evidence="2">Leaves</tissue>
    </source>
</reference>
<comment type="caution">
    <text evidence="2">The sequence shown here is derived from an EMBL/GenBank/DDBJ whole genome shotgun (WGS) entry which is preliminary data.</text>
</comment>
<gene>
    <name evidence="2" type="ORF">PIB30_095011</name>
</gene>
<sequence>LSFKTPWKSQHRKVGRPYMMPRRWQAPNYASKPPSSITPTPRHQPIKVDAYAPKQPFQHQTSTLGVLPSA</sequence>
<feature type="region of interest" description="Disordered" evidence="1">
    <location>
        <begin position="1"/>
        <end position="44"/>
    </location>
</feature>
<proteinExistence type="predicted"/>
<name>A0ABU6QY30_9FABA</name>
<accession>A0ABU6QY30</accession>
<dbReference type="EMBL" id="JASCZI010002140">
    <property type="protein sequence ID" value="MED6115894.1"/>
    <property type="molecule type" value="Genomic_DNA"/>
</dbReference>
<protein>
    <submittedName>
        <fullName evidence="2">Uncharacterized protein</fullName>
    </submittedName>
</protein>